<keyword evidence="6 10" id="KW-0378">Hydrolase</keyword>
<keyword evidence="5" id="KW-0833">Ubl conjugation pathway</keyword>
<accession>A0A2G8JQM5</accession>
<dbReference type="InterPro" id="IPR016024">
    <property type="entry name" value="ARM-type_fold"/>
</dbReference>
<dbReference type="OrthoDB" id="289038at2759"/>
<dbReference type="SUPFAM" id="SSF48371">
    <property type="entry name" value="ARM repeat"/>
    <property type="match status" value="1"/>
</dbReference>
<feature type="compositionally biased region" description="Acidic residues" evidence="8">
    <location>
        <begin position="25"/>
        <end position="49"/>
    </location>
</feature>
<evidence type="ECO:0000256" key="2">
    <source>
        <dbReference type="ARBA" id="ARBA00009085"/>
    </source>
</evidence>
<keyword evidence="4" id="KW-0645">Protease</keyword>
<evidence type="ECO:0000313" key="11">
    <source>
        <dbReference type="Proteomes" id="UP000230750"/>
    </source>
</evidence>
<gene>
    <name evidence="10" type="ORF">BSL78_25098</name>
</gene>
<sequence length="741" mass="85471">MTVETKTGPVSGETTPDKPTVPAEPTEEDITQEEGIQDGEAGEENDSNEVEFPLDALSRLDTMINKPRWIIPVLPKGELEVLLEASIELCKKGLDIHCEPCQRFFQDGLMTSFTKILTDEAVSGWKFEIQKVNRASGDQTLSRLVSTTRFTCHGTKPHCKFHVFNATRQSETAPEEIGTERFAKPPDARTPKGWLVDLINKFGSLEGFEILQQRFLSKDQPLNVSVIHALIRPWGMCYEMLTQNTVQTFFMPIVDRIVEYLDSLSDEELKKESKNESRNDALSLIIKNQLDTSTEYYWARMGFETSDMRVSNFQVFSFQLLHPVLEKPCIKSAKARRKDQKPGDVSTQDDFELLKISSFNGKMNALNEVNKVISNVSYYTHKHSHVEDEEWLTAERMAEWIQENKVLSIVLRDNLHQPQYVEKLEKILRFVIKEKALTKEDLDNIWAAQVGKHEAIVKNIHDLLAKLAWDFSPEQLDHLFDCFQESWTSASTKQREKLLELIRRLAEDDKDGLMAHKVLSLLWTLAHQDDVPTDIMDQALHAHIKILDYSCSQDRDAQKIQWIDKFVDELKNDKWVLPALKQIKEICSLFGEAPQNYTHAQHSPHLQYRHDVINKLQGKHSLVTLVAGNLSNYMNKARKISKENPSVDPQDLVPDSRYTHAQQVQERLNFLRFLLKDGQLWLCAPQAKQIWTCLAENSVYVSDREACFKWFSKLMSDEPDLDPEINKDFFELTFSCLTHRY</sequence>
<keyword evidence="7" id="KW-0788">Thiol protease</keyword>
<feature type="region of interest" description="Disordered" evidence="8">
    <location>
        <begin position="1"/>
        <end position="49"/>
    </location>
</feature>
<dbReference type="InterPro" id="IPR056850">
    <property type="entry name" value="ARM_UBP34_24_USP9X_Y"/>
</dbReference>
<protein>
    <recommendedName>
        <fullName evidence="3">ubiquitinyl hydrolase 1</fullName>
        <ecNumber evidence="3">3.4.19.12</ecNumber>
    </recommendedName>
</protein>
<evidence type="ECO:0000256" key="4">
    <source>
        <dbReference type="ARBA" id="ARBA00022670"/>
    </source>
</evidence>
<comment type="similarity">
    <text evidence="2">Belongs to the peptidase C19 family.</text>
</comment>
<dbReference type="Pfam" id="PF25010">
    <property type="entry name" value="ARM_UBP24_USP9X-Y"/>
    <property type="match status" value="1"/>
</dbReference>
<feature type="domain" description="UBP34/UBP24/USP9X/USP9Y-like ARM repeat region" evidence="9">
    <location>
        <begin position="353"/>
        <end position="732"/>
    </location>
</feature>
<evidence type="ECO:0000256" key="3">
    <source>
        <dbReference type="ARBA" id="ARBA00012759"/>
    </source>
</evidence>
<dbReference type="EC" id="3.4.19.12" evidence="3"/>
<evidence type="ECO:0000256" key="5">
    <source>
        <dbReference type="ARBA" id="ARBA00022786"/>
    </source>
</evidence>
<evidence type="ECO:0000256" key="8">
    <source>
        <dbReference type="SAM" id="MobiDB-lite"/>
    </source>
</evidence>
<evidence type="ECO:0000259" key="9">
    <source>
        <dbReference type="Pfam" id="PF25010"/>
    </source>
</evidence>
<keyword evidence="11" id="KW-1185">Reference proteome</keyword>
<evidence type="ECO:0000256" key="1">
    <source>
        <dbReference type="ARBA" id="ARBA00000707"/>
    </source>
</evidence>
<dbReference type="AlphaFoldDB" id="A0A2G8JQM5"/>
<dbReference type="STRING" id="307972.A0A2G8JQM5"/>
<proteinExistence type="inferred from homology"/>
<evidence type="ECO:0000256" key="6">
    <source>
        <dbReference type="ARBA" id="ARBA00022801"/>
    </source>
</evidence>
<organism evidence="10 11">
    <name type="scientific">Stichopus japonicus</name>
    <name type="common">Sea cucumber</name>
    <dbReference type="NCBI Taxonomy" id="307972"/>
    <lineage>
        <taxon>Eukaryota</taxon>
        <taxon>Metazoa</taxon>
        <taxon>Echinodermata</taxon>
        <taxon>Eleutherozoa</taxon>
        <taxon>Echinozoa</taxon>
        <taxon>Holothuroidea</taxon>
        <taxon>Aspidochirotacea</taxon>
        <taxon>Aspidochirotida</taxon>
        <taxon>Stichopodidae</taxon>
        <taxon>Apostichopus</taxon>
    </lineage>
</organism>
<dbReference type="Proteomes" id="UP000230750">
    <property type="component" value="Unassembled WGS sequence"/>
</dbReference>
<dbReference type="GO" id="GO:0004843">
    <property type="term" value="F:cysteine-type deubiquitinase activity"/>
    <property type="evidence" value="ECO:0007669"/>
    <property type="project" value="UniProtKB-EC"/>
</dbReference>
<dbReference type="EMBL" id="MRZV01001410">
    <property type="protein sequence ID" value="PIK38067.1"/>
    <property type="molecule type" value="Genomic_DNA"/>
</dbReference>
<comment type="catalytic activity">
    <reaction evidence="1">
        <text>Thiol-dependent hydrolysis of ester, thioester, amide, peptide and isopeptide bonds formed by the C-terminal Gly of ubiquitin (a 76-residue protein attached to proteins as an intracellular targeting signal).</text>
        <dbReference type="EC" id="3.4.19.12"/>
    </reaction>
</comment>
<dbReference type="GO" id="GO:0006508">
    <property type="term" value="P:proteolysis"/>
    <property type="evidence" value="ECO:0007669"/>
    <property type="project" value="UniProtKB-KW"/>
</dbReference>
<comment type="caution">
    <text evidence="10">The sequence shown here is derived from an EMBL/GenBank/DDBJ whole genome shotgun (WGS) entry which is preliminary data.</text>
</comment>
<evidence type="ECO:0000313" key="10">
    <source>
        <dbReference type="EMBL" id="PIK38067.1"/>
    </source>
</evidence>
<evidence type="ECO:0000256" key="7">
    <source>
        <dbReference type="ARBA" id="ARBA00022807"/>
    </source>
</evidence>
<name>A0A2G8JQM5_STIJA</name>
<reference evidence="10 11" key="1">
    <citation type="journal article" date="2017" name="PLoS Biol.">
        <title>The sea cucumber genome provides insights into morphological evolution and visceral regeneration.</title>
        <authorList>
            <person name="Zhang X."/>
            <person name="Sun L."/>
            <person name="Yuan J."/>
            <person name="Sun Y."/>
            <person name="Gao Y."/>
            <person name="Zhang L."/>
            <person name="Li S."/>
            <person name="Dai H."/>
            <person name="Hamel J.F."/>
            <person name="Liu C."/>
            <person name="Yu Y."/>
            <person name="Liu S."/>
            <person name="Lin W."/>
            <person name="Guo K."/>
            <person name="Jin S."/>
            <person name="Xu P."/>
            <person name="Storey K.B."/>
            <person name="Huan P."/>
            <person name="Zhang T."/>
            <person name="Zhou Y."/>
            <person name="Zhang J."/>
            <person name="Lin C."/>
            <person name="Li X."/>
            <person name="Xing L."/>
            <person name="Huo D."/>
            <person name="Sun M."/>
            <person name="Wang L."/>
            <person name="Mercier A."/>
            <person name="Li F."/>
            <person name="Yang H."/>
            <person name="Xiang J."/>
        </authorList>
    </citation>
    <scope>NUCLEOTIDE SEQUENCE [LARGE SCALE GENOMIC DNA]</scope>
    <source>
        <strain evidence="10">Shaxun</strain>
        <tissue evidence="10">Muscle</tissue>
    </source>
</reference>